<dbReference type="OrthoDB" id="10345699at2759"/>
<sequence length="150" mass="16186">MLVKNLLFTIAASQIVSAFPSSDANDTDLGGDPIKVFAPDHFPNLDAVPQAANVAAAAVAFPVIPWPYKRNPDTIEGKACSTTVNTNIQWCGPVMWDTTSGQYVSAIYKCMKSTQLWTPISMSVGGCYITSIGKPKYCTFVPERKGTCPF</sequence>
<name>A0A1Y2CPY6_9FUNG</name>
<evidence type="ECO:0000256" key="1">
    <source>
        <dbReference type="SAM" id="SignalP"/>
    </source>
</evidence>
<protein>
    <submittedName>
        <fullName evidence="2">Uncharacterized protein</fullName>
    </submittedName>
</protein>
<keyword evidence="1" id="KW-0732">Signal</keyword>
<feature type="chain" id="PRO_5012666177" evidence="1">
    <location>
        <begin position="19"/>
        <end position="150"/>
    </location>
</feature>
<feature type="signal peptide" evidence="1">
    <location>
        <begin position="1"/>
        <end position="18"/>
    </location>
</feature>
<accession>A0A1Y2CPY6</accession>
<keyword evidence="3" id="KW-1185">Reference proteome</keyword>
<gene>
    <name evidence="2" type="ORF">BCR33DRAFT_714162</name>
</gene>
<organism evidence="2 3">
    <name type="scientific">Rhizoclosmatium globosum</name>
    <dbReference type="NCBI Taxonomy" id="329046"/>
    <lineage>
        <taxon>Eukaryota</taxon>
        <taxon>Fungi</taxon>
        <taxon>Fungi incertae sedis</taxon>
        <taxon>Chytridiomycota</taxon>
        <taxon>Chytridiomycota incertae sedis</taxon>
        <taxon>Chytridiomycetes</taxon>
        <taxon>Chytridiales</taxon>
        <taxon>Chytriomycetaceae</taxon>
        <taxon>Rhizoclosmatium</taxon>
    </lineage>
</organism>
<dbReference type="Proteomes" id="UP000193642">
    <property type="component" value="Unassembled WGS sequence"/>
</dbReference>
<dbReference type="AlphaFoldDB" id="A0A1Y2CPY6"/>
<comment type="caution">
    <text evidence="2">The sequence shown here is derived from an EMBL/GenBank/DDBJ whole genome shotgun (WGS) entry which is preliminary data.</text>
</comment>
<proteinExistence type="predicted"/>
<evidence type="ECO:0000313" key="2">
    <source>
        <dbReference type="EMBL" id="ORY49108.1"/>
    </source>
</evidence>
<reference evidence="2 3" key="1">
    <citation type="submission" date="2016-07" db="EMBL/GenBank/DDBJ databases">
        <title>Pervasive Adenine N6-methylation of Active Genes in Fungi.</title>
        <authorList>
            <consortium name="DOE Joint Genome Institute"/>
            <person name="Mondo S.J."/>
            <person name="Dannebaum R.O."/>
            <person name="Kuo R.C."/>
            <person name="Labutti K."/>
            <person name="Haridas S."/>
            <person name="Kuo A."/>
            <person name="Salamov A."/>
            <person name="Ahrendt S.R."/>
            <person name="Lipzen A."/>
            <person name="Sullivan W."/>
            <person name="Andreopoulos W.B."/>
            <person name="Clum A."/>
            <person name="Lindquist E."/>
            <person name="Daum C."/>
            <person name="Ramamoorthy G.K."/>
            <person name="Gryganskyi A."/>
            <person name="Culley D."/>
            <person name="Magnuson J.K."/>
            <person name="James T.Y."/>
            <person name="O'Malley M.A."/>
            <person name="Stajich J.E."/>
            <person name="Spatafora J.W."/>
            <person name="Visel A."/>
            <person name="Grigoriev I.V."/>
        </authorList>
    </citation>
    <scope>NUCLEOTIDE SEQUENCE [LARGE SCALE GENOMIC DNA]</scope>
    <source>
        <strain evidence="2 3">JEL800</strain>
    </source>
</reference>
<evidence type="ECO:0000313" key="3">
    <source>
        <dbReference type="Proteomes" id="UP000193642"/>
    </source>
</evidence>
<dbReference type="EMBL" id="MCGO01000010">
    <property type="protein sequence ID" value="ORY49108.1"/>
    <property type="molecule type" value="Genomic_DNA"/>
</dbReference>